<evidence type="ECO:0000256" key="1">
    <source>
        <dbReference type="SAM" id="Coils"/>
    </source>
</evidence>
<dbReference type="AlphaFoldDB" id="A0A1I2ZD27"/>
<feature type="coiled-coil region" evidence="1">
    <location>
        <begin position="28"/>
        <end position="88"/>
    </location>
</feature>
<dbReference type="Proteomes" id="UP000199040">
    <property type="component" value="Unassembled WGS sequence"/>
</dbReference>
<dbReference type="EMBL" id="FOPY01000003">
    <property type="protein sequence ID" value="SFH35753.1"/>
    <property type="molecule type" value="Genomic_DNA"/>
</dbReference>
<accession>A0A1I2ZD27</accession>
<sequence length="131" mass="14316">MTDAKHITENIDAILEVAKRIKAGKGRYTRTLEQEQEARDAVKSLQREAHAATTAMVNDEDTSQHRDLADIQRDLLKAHNKVDKAIDKSHDDVTAMDNACEALLALMNEPAEKTDGSDGASARFKESAAAA</sequence>
<organism evidence="3 4">
    <name type="scientific">Modicisalibacter xianhensis</name>
    <dbReference type="NCBI Taxonomy" id="442341"/>
    <lineage>
        <taxon>Bacteria</taxon>
        <taxon>Pseudomonadati</taxon>
        <taxon>Pseudomonadota</taxon>
        <taxon>Gammaproteobacteria</taxon>
        <taxon>Oceanospirillales</taxon>
        <taxon>Halomonadaceae</taxon>
        <taxon>Modicisalibacter</taxon>
    </lineage>
</organism>
<protein>
    <submittedName>
        <fullName evidence="3">Uncharacterized protein</fullName>
    </submittedName>
</protein>
<name>A0A1I2ZD27_9GAMM</name>
<proteinExistence type="predicted"/>
<feature type="region of interest" description="Disordered" evidence="2">
    <location>
        <begin position="111"/>
        <end position="131"/>
    </location>
</feature>
<dbReference type="RefSeq" id="WP_092843808.1">
    <property type="nucleotide sequence ID" value="NZ_FOPY01000003.1"/>
</dbReference>
<evidence type="ECO:0000313" key="3">
    <source>
        <dbReference type="EMBL" id="SFH35753.1"/>
    </source>
</evidence>
<gene>
    <name evidence="3" type="ORF">SAMN04487959_10352</name>
</gene>
<keyword evidence="1" id="KW-0175">Coiled coil</keyword>
<reference evidence="3 4" key="1">
    <citation type="submission" date="2016-10" db="EMBL/GenBank/DDBJ databases">
        <authorList>
            <person name="de Groot N.N."/>
        </authorList>
    </citation>
    <scope>NUCLEOTIDE SEQUENCE [LARGE SCALE GENOMIC DNA]</scope>
    <source>
        <strain evidence="3 4">CGMCC 1.6848</strain>
    </source>
</reference>
<keyword evidence="4" id="KW-1185">Reference proteome</keyword>
<evidence type="ECO:0000256" key="2">
    <source>
        <dbReference type="SAM" id="MobiDB-lite"/>
    </source>
</evidence>
<evidence type="ECO:0000313" key="4">
    <source>
        <dbReference type="Proteomes" id="UP000199040"/>
    </source>
</evidence>